<keyword evidence="6" id="KW-0460">Magnesium</keyword>
<dbReference type="GO" id="GO:0001664">
    <property type="term" value="F:G protein-coupled receptor binding"/>
    <property type="evidence" value="ECO:0007669"/>
    <property type="project" value="TreeGrafter"/>
</dbReference>
<evidence type="ECO:0000256" key="1">
    <source>
        <dbReference type="ARBA" id="ARBA00022723"/>
    </source>
</evidence>
<reference evidence="7" key="1">
    <citation type="submission" date="2015-04" db="EMBL/GenBank/DDBJ databases">
        <title>The genome sequence of the plant pathogenic Rhizarian Plasmodiophora brassicae reveals insights in its biotrophic life cycle and the origin of chitin synthesis.</title>
        <authorList>
            <person name="Schwelm A."/>
            <person name="Fogelqvist J."/>
            <person name="Knaust A."/>
            <person name="Julke S."/>
            <person name="Lilja T."/>
            <person name="Dhandapani V."/>
            <person name="Bonilla-Rosso G."/>
            <person name="Karlsson M."/>
            <person name="Shevchenko A."/>
            <person name="Choi S.R."/>
            <person name="Kim H.G."/>
            <person name="Park J.Y."/>
            <person name="Lim Y.P."/>
            <person name="Ludwig-Muller J."/>
            <person name="Dixelius C."/>
        </authorList>
    </citation>
    <scope>NUCLEOTIDE SEQUENCE</scope>
    <source>
        <tissue evidence="7">Potato root galls</tissue>
    </source>
</reference>
<evidence type="ECO:0000256" key="6">
    <source>
        <dbReference type="PIRSR" id="PIRSR601019-2"/>
    </source>
</evidence>
<dbReference type="PROSITE" id="PS51882">
    <property type="entry name" value="G_ALPHA"/>
    <property type="match status" value="1"/>
</dbReference>
<keyword evidence="2 5" id="KW-0547">Nucleotide-binding</keyword>
<dbReference type="PRINTS" id="PR00318">
    <property type="entry name" value="GPROTEINA"/>
</dbReference>
<feature type="binding site" evidence="6">
    <location>
        <position position="187"/>
    </location>
    <ligand>
        <name>Mg(2+)</name>
        <dbReference type="ChEBI" id="CHEBI:18420"/>
    </ligand>
</feature>
<feature type="binding site" evidence="5">
    <location>
        <position position="332"/>
    </location>
    <ligand>
        <name>GTP</name>
        <dbReference type="ChEBI" id="CHEBI:37565"/>
    </ligand>
</feature>
<feature type="binding site" evidence="5">
    <location>
        <begin position="181"/>
        <end position="187"/>
    </location>
    <ligand>
        <name>GTP</name>
        <dbReference type="ChEBI" id="CHEBI:37565"/>
    </ligand>
</feature>
<organism evidence="7">
    <name type="scientific">Spongospora subterranea</name>
    <dbReference type="NCBI Taxonomy" id="70186"/>
    <lineage>
        <taxon>Eukaryota</taxon>
        <taxon>Sar</taxon>
        <taxon>Rhizaria</taxon>
        <taxon>Endomyxa</taxon>
        <taxon>Phytomyxea</taxon>
        <taxon>Plasmodiophorida</taxon>
        <taxon>Plasmodiophoridae</taxon>
        <taxon>Spongospora</taxon>
    </lineage>
</organism>
<evidence type="ECO:0000256" key="4">
    <source>
        <dbReference type="ARBA" id="ARBA00023224"/>
    </source>
</evidence>
<dbReference type="Gene3D" id="1.10.400.10">
    <property type="entry name" value="GI Alpha 1, domain 2-like"/>
    <property type="match status" value="1"/>
</dbReference>
<dbReference type="GO" id="GO:0007188">
    <property type="term" value="P:adenylate cyclase-modulating G protein-coupled receptor signaling pathway"/>
    <property type="evidence" value="ECO:0007669"/>
    <property type="project" value="TreeGrafter"/>
</dbReference>
<dbReference type="FunFam" id="3.40.50.300:FF:000692">
    <property type="entry name" value="Guanine nucleotide-binding protein subunit alpha"/>
    <property type="match status" value="1"/>
</dbReference>
<dbReference type="GO" id="GO:0005525">
    <property type="term" value="F:GTP binding"/>
    <property type="evidence" value="ECO:0007669"/>
    <property type="project" value="UniProtKB-KW"/>
</dbReference>
<proteinExistence type="predicted"/>
<feature type="binding site" evidence="5">
    <location>
        <begin position="206"/>
        <end position="210"/>
    </location>
    <ligand>
        <name>GTP</name>
        <dbReference type="ChEBI" id="CHEBI:37565"/>
    </ligand>
</feature>
<dbReference type="GO" id="GO:0005737">
    <property type="term" value="C:cytoplasm"/>
    <property type="evidence" value="ECO:0007669"/>
    <property type="project" value="TreeGrafter"/>
</dbReference>
<dbReference type="GO" id="GO:0046872">
    <property type="term" value="F:metal ion binding"/>
    <property type="evidence" value="ECO:0007669"/>
    <property type="project" value="UniProtKB-KW"/>
</dbReference>
<sequence length="356" mass="40968">MGCCYSSTSLHDEQSDHEFNVEKIYSINECMGLKLLLLGTGESGKSTIQKQLHLLFGDSRGTFPSSLRGQYHGIVRRDAVKSAQLLLRACYRFGWQWDTYNQHDAAHYLLSVDVMATNFWNDKILASISLLWRSSLLNDSLLWRAFELRSLFQISDAVPYFFDRISVIGSPHYIPSNDDILHARLRTSGIVDSIVHIQQVPVRLLDVGGQRNERRKWMRCFSGCHALLYVVAISEFDQVLYEHNTKNRLIESLEVFAEIVQSGYIQSCPIFLFLNKKDLFLQKIGLIDLNVCWEDYSGGKDARAAMKFIAHKFIDAVPKTLLNHLFIHFTVATDTHNIEQVWKTAYQLISKQHFQI</sequence>
<dbReference type="PANTHER" id="PTHR10218">
    <property type="entry name" value="GTP-BINDING PROTEIN ALPHA SUBUNIT"/>
    <property type="match status" value="1"/>
</dbReference>
<dbReference type="Gene3D" id="3.40.50.300">
    <property type="entry name" value="P-loop containing nucleotide triphosphate hydrolases"/>
    <property type="match status" value="1"/>
</dbReference>
<dbReference type="GO" id="GO:0005834">
    <property type="term" value="C:heterotrimeric G-protein complex"/>
    <property type="evidence" value="ECO:0007669"/>
    <property type="project" value="TreeGrafter"/>
</dbReference>
<evidence type="ECO:0000256" key="2">
    <source>
        <dbReference type="ARBA" id="ARBA00022741"/>
    </source>
</evidence>
<dbReference type="InterPro" id="IPR011025">
    <property type="entry name" value="GproteinA_insert"/>
</dbReference>
<feature type="binding site" evidence="5">
    <location>
        <begin position="42"/>
        <end position="47"/>
    </location>
    <ligand>
        <name>GTP</name>
        <dbReference type="ChEBI" id="CHEBI:37565"/>
    </ligand>
</feature>
<dbReference type="CDD" id="cd00066">
    <property type="entry name" value="G-alpha"/>
    <property type="match status" value="1"/>
</dbReference>
<dbReference type="SUPFAM" id="SSF52540">
    <property type="entry name" value="P-loop containing nucleoside triphosphate hydrolases"/>
    <property type="match status" value="1"/>
</dbReference>
<dbReference type="SUPFAM" id="SSF47895">
    <property type="entry name" value="Transducin (alpha subunit), insertion domain"/>
    <property type="match status" value="1"/>
</dbReference>
<dbReference type="GO" id="GO:0031683">
    <property type="term" value="F:G-protein beta/gamma-subunit complex binding"/>
    <property type="evidence" value="ECO:0007669"/>
    <property type="project" value="InterPro"/>
</dbReference>
<keyword evidence="1 6" id="KW-0479">Metal-binding</keyword>
<dbReference type="PANTHER" id="PTHR10218:SF302">
    <property type="entry name" value="GUANINE NUCLEOTIDE-BINDING PROTEIN ALPHA-5 SUBUNIT"/>
    <property type="match status" value="1"/>
</dbReference>
<dbReference type="InterPro" id="IPR027417">
    <property type="entry name" value="P-loop_NTPase"/>
</dbReference>
<protein>
    <submittedName>
        <fullName evidence="7">Uncharacterized protein</fullName>
    </submittedName>
</protein>
<evidence type="ECO:0000256" key="3">
    <source>
        <dbReference type="ARBA" id="ARBA00023134"/>
    </source>
</evidence>
<evidence type="ECO:0000313" key="7">
    <source>
        <dbReference type="EMBL" id="CRZ09084.1"/>
    </source>
</evidence>
<feature type="binding site" evidence="6">
    <location>
        <position position="46"/>
    </location>
    <ligand>
        <name>Mg(2+)</name>
        <dbReference type="ChEBI" id="CHEBI:18420"/>
    </ligand>
</feature>
<dbReference type="AlphaFoldDB" id="A0A0H5RK30"/>
<dbReference type="SMART" id="SM00275">
    <property type="entry name" value="G_alpha"/>
    <property type="match status" value="1"/>
</dbReference>
<keyword evidence="4" id="KW-0807">Transducer</keyword>
<dbReference type="EMBL" id="HACM01008642">
    <property type="protein sequence ID" value="CRZ09084.1"/>
    <property type="molecule type" value="Transcribed_RNA"/>
</dbReference>
<dbReference type="GO" id="GO:0003924">
    <property type="term" value="F:GTPase activity"/>
    <property type="evidence" value="ECO:0007669"/>
    <property type="project" value="InterPro"/>
</dbReference>
<name>A0A0H5RK30_9EUKA</name>
<keyword evidence="3 5" id="KW-0342">GTP-binding</keyword>
<dbReference type="Pfam" id="PF00503">
    <property type="entry name" value="G-alpha"/>
    <property type="match status" value="1"/>
</dbReference>
<feature type="binding site" evidence="5">
    <location>
        <begin position="275"/>
        <end position="278"/>
    </location>
    <ligand>
        <name>GTP</name>
        <dbReference type="ChEBI" id="CHEBI:37565"/>
    </ligand>
</feature>
<accession>A0A0H5RK30</accession>
<dbReference type="InterPro" id="IPR001019">
    <property type="entry name" value="Gprotein_alpha_su"/>
</dbReference>
<evidence type="ECO:0000256" key="5">
    <source>
        <dbReference type="PIRSR" id="PIRSR601019-1"/>
    </source>
</evidence>